<dbReference type="OrthoDB" id="5307331at2759"/>
<name>A0A1Q8RGD5_9PEZI</name>
<gene>
    <name evidence="2" type="ORF">CCHL11_03011</name>
</gene>
<evidence type="ECO:0000313" key="3">
    <source>
        <dbReference type="Proteomes" id="UP000186583"/>
    </source>
</evidence>
<dbReference type="STRING" id="708187.A0A1Q8RGD5"/>
<sequence>MALSMTSPVADTFQFDQMLDINFDTLTDPALLFDFDAYAGGLAPQAESSSVLETTRSEADTATTPNFDSLFGSVSEATLSHVSITLADETGLALPEVVTTESPVLQRQDSSLHQSVLTSHPTVTRPEAKDFTYEQDLDALFAELSGPIEESLLQAEPTCQSLPLQPTSWPKHEVNTSFAWNAESTVTGADFFSAPQSSGRPLLDGLFGAFDYSLQHTFYPSPKGTEIVIAPTPPQSQLRDSFDSLVPNLASASTGDISFTHDDSLADVVCSLPPAISTISQSVVPRSILTAAATATTELLHPKPRFPICADIVRSREEGDASPAPSSILDSQGFVRATSVSSFYLTPVPTPARNLSTPVVDGKVIKRIPKPAKAKDVDPNKWYDTLPETPTGWGGSDPTGNPLFRYNSMGELHPSLRFGRDEILYYMRERKSRNLPLTLWIQNVPHGCKSRVADDRARGCRWSGCPAQKGTILKGFWRVCFDERPATSGNQHNPYHNAGYMHLWCLDRCFDLFEITCAFDLRPDTRHFEKEQRNSMAMTRDHDELVMVFEEWRALQQKAYDEWQELLKTNTLLGLPTANRVVEKESKLWYMLTSKHLDLETKVRQDMRQKRNGISIDLHRGDLEWYVAEFEGRKLIKKEQSTGLKGLCKPAGRGSAKRSNNAPDCDDEDESDVEPNKVNRRKRNRVDDSEDESMGFEAQTPHRSKRSRRSRCSI</sequence>
<dbReference type="Proteomes" id="UP000186583">
    <property type="component" value="Unassembled WGS sequence"/>
</dbReference>
<proteinExistence type="predicted"/>
<accession>A0A1Q8RGD5</accession>
<reference evidence="2 3" key="1">
    <citation type="submission" date="2016-11" db="EMBL/GenBank/DDBJ databases">
        <title>Draft Genome Assembly of Colletotrichum chlorophyti a pathogen of herbaceous plants.</title>
        <authorList>
            <person name="Gan P."/>
            <person name="Narusaka M."/>
            <person name="Tsushima A."/>
            <person name="Narusaka Y."/>
            <person name="Takano Y."/>
            <person name="Shirasu K."/>
        </authorList>
    </citation>
    <scope>NUCLEOTIDE SEQUENCE [LARGE SCALE GENOMIC DNA]</scope>
    <source>
        <strain evidence="2 3">NTL11</strain>
    </source>
</reference>
<feature type="compositionally biased region" description="Basic residues" evidence="1">
    <location>
        <begin position="702"/>
        <end position="714"/>
    </location>
</feature>
<protein>
    <submittedName>
        <fullName evidence="2">Uncharacterized protein</fullName>
    </submittedName>
</protein>
<feature type="compositionally biased region" description="Acidic residues" evidence="1">
    <location>
        <begin position="664"/>
        <end position="673"/>
    </location>
</feature>
<dbReference type="EMBL" id="MPGH01000204">
    <property type="protein sequence ID" value="OLN83375.1"/>
    <property type="molecule type" value="Genomic_DNA"/>
</dbReference>
<dbReference type="AlphaFoldDB" id="A0A1Q8RGD5"/>
<evidence type="ECO:0000256" key="1">
    <source>
        <dbReference type="SAM" id="MobiDB-lite"/>
    </source>
</evidence>
<comment type="caution">
    <text evidence="2">The sequence shown here is derived from an EMBL/GenBank/DDBJ whole genome shotgun (WGS) entry which is preliminary data.</text>
</comment>
<keyword evidence="3" id="KW-1185">Reference proteome</keyword>
<evidence type="ECO:0000313" key="2">
    <source>
        <dbReference type="EMBL" id="OLN83375.1"/>
    </source>
</evidence>
<feature type="region of interest" description="Disordered" evidence="1">
    <location>
        <begin position="645"/>
        <end position="714"/>
    </location>
</feature>
<organism evidence="2 3">
    <name type="scientific">Colletotrichum chlorophyti</name>
    <dbReference type="NCBI Taxonomy" id="708187"/>
    <lineage>
        <taxon>Eukaryota</taxon>
        <taxon>Fungi</taxon>
        <taxon>Dikarya</taxon>
        <taxon>Ascomycota</taxon>
        <taxon>Pezizomycotina</taxon>
        <taxon>Sordariomycetes</taxon>
        <taxon>Hypocreomycetidae</taxon>
        <taxon>Glomerellales</taxon>
        <taxon>Glomerellaceae</taxon>
        <taxon>Colletotrichum</taxon>
    </lineage>
</organism>